<comment type="function">
    <text evidence="7">TFIIF is a general transcription initiation factor that binds to RNA polymerase II and helps to recruit it to the initiation complex in collaboration with TFIIB. It promotes transcription elongation.</text>
</comment>
<evidence type="ECO:0000256" key="5">
    <source>
        <dbReference type="ARBA" id="ARBA00023163"/>
    </source>
</evidence>
<dbReference type="InterPro" id="IPR008851">
    <property type="entry name" value="TFIIF-alpha"/>
</dbReference>
<comment type="caution">
    <text evidence="8">The sequence shown here is derived from an EMBL/GenBank/DDBJ whole genome shotgun (WGS) entry which is preliminary data.</text>
</comment>
<dbReference type="GO" id="GO:0003677">
    <property type="term" value="F:DNA binding"/>
    <property type="evidence" value="ECO:0007669"/>
    <property type="project" value="UniProtKB-KW"/>
</dbReference>
<evidence type="ECO:0000256" key="7">
    <source>
        <dbReference type="RuleBase" id="RU366044"/>
    </source>
</evidence>
<keyword evidence="5 7" id="KW-0804">Transcription</keyword>
<dbReference type="EMBL" id="CAAALY010113855">
    <property type="protein sequence ID" value="VEL30623.1"/>
    <property type="molecule type" value="Genomic_DNA"/>
</dbReference>
<sequence length="255" mass="29198">MDPAKLTARQRLLGSAGSSTNAIPISRQISSKISLPISQSPCEREPALQRTIIREMQVRVPNRAEKRFSVLRFHASDRVNLSSPTGSSLPPEVFMQRENNLKQYKGGLNIIDAPTKGAGSEFGREAREEARLRKYGVTRKGYRPEDQPWLFTIGKGRTARKFRGVREGGVSDNVQYFVFCQCKEGNFDAYPVCEWYKMKPEVNYRFLREEEAEAEYSRLHKTFNLFNVMLKRKLGHDDAEGGFELEAKDEKDVLR</sequence>
<dbReference type="OrthoDB" id="417891at2759"/>
<keyword evidence="3 7" id="KW-0805">Transcription regulation</keyword>
<gene>
    <name evidence="8" type="ORF">PXEA_LOCUS24063</name>
</gene>
<keyword evidence="6 7" id="KW-0539">Nucleus</keyword>
<dbReference type="GO" id="GO:0032968">
    <property type="term" value="P:positive regulation of transcription elongation by RNA polymerase II"/>
    <property type="evidence" value="ECO:0007669"/>
    <property type="project" value="InterPro"/>
</dbReference>
<dbReference type="Proteomes" id="UP000784294">
    <property type="component" value="Unassembled WGS sequence"/>
</dbReference>
<keyword evidence="9" id="KW-1185">Reference proteome</keyword>
<evidence type="ECO:0000256" key="1">
    <source>
        <dbReference type="ARBA" id="ARBA00004123"/>
    </source>
</evidence>
<evidence type="ECO:0000313" key="9">
    <source>
        <dbReference type="Proteomes" id="UP000784294"/>
    </source>
</evidence>
<organism evidence="8 9">
    <name type="scientific">Protopolystoma xenopodis</name>
    <dbReference type="NCBI Taxonomy" id="117903"/>
    <lineage>
        <taxon>Eukaryota</taxon>
        <taxon>Metazoa</taxon>
        <taxon>Spiralia</taxon>
        <taxon>Lophotrochozoa</taxon>
        <taxon>Platyhelminthes</taxon>
        <taxon>Monogenea</taxon>
        <taxon>Polyopisthocotylea</taxon>
        <taxon>Polystomatidea</taxon>
        <taxon>Polystomatidae</taxon>
        <taxon>Protopolystoma</taxon>
    </lineage>
</organism>
<evidence type="ECO:0000256" key="3">
    <source>
        <dbReference type="ARBA" id="ARBA00023015"/>
    </source>
</evidence>
<dbReference type="GO" id="GO:0001096">
    <property type="term" value="F:TFIIF-class transcription factor complex binding"/>
    <property type="evidence" value="ECO:0007669"/>
    <property type="project" value="TreeGrafter"/>
</dbReference>
<dbReference type="PANTHER" id="PTHR13011">
    <property type="entry name" value="TFIIF-ALPHA"/>
    <property type="match status" value="1"/>
</dbReference>
<evidence type="ECO:0000256" key="2">
    <source>
        <dbReference type="ARBA" id="ARBA00005249"/>
    </source>
</evidence>
<protein>
    <recommendedName>
        <fullName evidence="7">Transcription initiation factor IIF subunit alpha</fullName>
    </recommendedName>
</protein>
<dbReference type="GO" id="GO:0005674">
    <property type="term" value="C:transcription factor TFIIF complex"/>
    <property type="evidence" value="ECO:0007669"/>
    <property type="project" value="TreeGrafter"/>
</dbReference>
<dbReference type="SUPFAM" id="SSF50916">
    <property type="entry name" value="Rap30/74 interaction domains"/>
    <property type="match status" value="1"/>
</dbReference>
<dbReference type="GO" id="GO:0006367">
    <property type="term" value="P:transcription initiation at RNA polymerase II promoter"/>
    <property type="evidence" value="ECO:0007669"/>
    <property type="project" value="InterPro"/>
</dbReference>
<comment type="similarity">
    <text evidence="2 7">Belongs to the TFIIF alpha subunit family.</text>
</comment>
<comment type="subcellular location">
    <subcellularLocation>
        <location evidence="1 7">Nucleus</location>
    </subcellularLocation>
</comment>
<accession>A0A448X8F6</accession>
<dbReference type="GO" id="GO:0016251">
    <property type="term" value="F:RNA polymerase II general transcription initiation factor activity"/>
    <property type="evidence" value="ECO:0007669"/>
    <property type="project" value="TreeGrafter"/>
</dbReference>
<dbReference type="Pfam" id="PF05793">
    <property type="entry name" value="TFIIF_alpha"/>
    <property type="match status" value="1"/>
</dbReference>
<reference evidence="8" key="1">
    <citation type="submission" date="2018-11" db="EMBL/GenBank/DDBJ databases">
        <authorList>
            <consortium name="Pathogen Informatics"/>
        </authorList>
    </citation>
    <scope>NUCLEOTIDE SEQUENCE</scope>
</reference>
<name>A0A448X8F6_9PLAT</name>
<evidence type="ECO:0000313" key="8">
    <source>
        <dbReference type="EMBL" id="VEL30623.1"/>
    </source>
</evidence>
<evidence type="ECO:0000256" key="6">
    <source>
        <dbReference type="ARBA" id="ARBA00023242"/>
    </source>
</evidence>
<dbReference type="AlphaFoldDB" id="A0A448X8F6"/>
<proteinExistence type="inferred from homology"/>
<dbReference type="InterPro" id="IPR011039">
    <property type="entry name" value="TFIIF_interaction"/>
</dbReference>
<keyword evidence="4 7" id="KW-0238">DNA-binding</keyword>
<evidence type="ECO:0000256" key="4">
    <source>
        <dbReference type="ARBA" id="ARBA00023125"/>
    </source>
</evidence>
<dbReference type="PANTHER" id="PTHR13011:SF0">
    <property type="entry name" value="GENERAL TRANSCRIPTION FACTOR IIF SUBUNIT 1"/>
    <property type="match status" value="1"/>
</dbReference>